<accession>A0ABW9XHC0</accession>
<reference evidence="2" key="1">
    <citation type="submission" date="2020-01" db="EMBL/GenBank/DDBJ databases">
        <title>Sphingomonas sp. strain CSW-10.</title>
        <authorList>
            <person name="Chen W.-M."/>
        </authorList>
    </citation>
    <scope>NUCLEOTIDE SEQUENCE [LARGE SCALE GENOMIC DNA]</scope>
    <source>
        <strain evidence="2">FSY-8</strain>
    </source>
</reference>
<dbReference type="CDD" id="cd04645">
    <property type="entry name" value="LbH_gamma_CA_like"/>
    <property type="match status" value="1"/>
</dbReference>
<dbReference type="InterPro" id="IPR050484">
    <property type="entry name" value="Transf_Hexapept/Carb_Anhydrase"/>
</dbReference>
<evidence type="ECO:0000313" key="2">
    <source>
        <dbReference type="Proteomes" id="UP000753724"/>
    </source>
</evidence>
<dbReference type="Proteomes" id="UP000753724">
    <property type="component" value="Unassembled WGS sequence"/>
</dbReference>
<proteinExistence type="predicted"/>
<sequence length="192" mass="20258">MTARTDITIAPFNGIWPRIHPSAFIAPGCRIIGDVEIGAESSIWYNCVIRGDANRIRIGARTNIQDGTVVHCDSPKPKRPEGFPTIIGDDVLIGHMAMIHGCVLEDRSFVGLGAIVMDGCTVSSDAMLAAGALLAPGKTIPMREMWIGRPAAMARALNDAQLAEMQAGVAAYVRAGQAHKANLELADGAAQG</sequence>
<dbReference type="RefSeq" id="WP_161720499.1">
    <property type="nucleotide sequence ID" value="NZ_JAAAPO010000007.1"/>
</dbReference>
<dbReference type="Gene3D" id="2.160.10.10">
    <property type="entry name" value="Hexapeptide repeat proteins"/>
    <property type="match status" value="1"/>
</dbReference>
<keyword evidence="2" id="KW-1185">Reference proteome</keyword>
<dbReference type="InterPro" id="IPR001451">
    <property type="entry name" value="Hexapep"/>
</dbReference>
<dbReference type="Pfam" id="PF00132">
    <property type="entry name" value="Hexapep"/>
    <property type="match status" value="1"/>
</dbReference>
<protein>
    <submittedName>
        <fullName evidence="1">Gamma carbonic anhydrase family protein</fullName>
    </submittedName>
</protein>
<organism evidence="1 2">
    <name type="scientific">Novosphingobium ovatum</name>
    <dbReference type="NCBI Taxonomy" id="1908523"/>
    <lineage>
        <taxon>Bacteria</taxon>
        <taxon>Pseudomonadati</taxon>
        <taxon>Pseudomonadota</taxon>
        <taxon>Alphaproteobacteria</taxon>
        <taxon>Sphingomonadales</taxon>
        <taxon>Sphingomonadaceae</taxon>
        <taxon>Novosphingobium</taxon>
    </lineage>
</organism>
<dbReference type="PANTHER" id="PTHR13061:SF29">
    <property type="entry name" value="GAMMA CARBONIC ANHYDRASE-LIKE 1, MITOCHONDRIAL-RELATED"/>
    <property type="match status" value="1"/>
</dbReference>
<evidence type="ECO:0000313" key="1">
    <source>
        <dbReference type="EMBL" id="NBC37950.1"/>
    </source>
</evidence>
<dbReference type="SUPFAM" id="SSF51161">
    <property type="entry name" value="Trimeric LpxA-like enzymes"/>
    <property type="match status" value="1"/>
</dbReference>
<name>A0ABW9XHC0_9SPHN</name>
<dbReference type="EMBL" id="JAAAPO010000007">
    <property type="protein sequence ID" value="NBC37950.1"/>
    <property type="molecule type" value="Genomic_DNA"/>
</dbReference>
<comment type="caution">
    <text evidence="1">The sequence shown here is derived from an EMBL/GenBank/DDBJ whole genome shotgun (WGS) entry which is preliminary data.</text>
</comment>
<gene>
    <name evidence="1" type="ORF">GTZ99_15450</name>
</gene>
<dbReference type="InterPro" id="IPR011004">
    <property type="entry name" value="Trimer_LpxA-like_sf"/>
</dbReference>
<dbReference type="InterPro" id="IPR047324">
    <property type="entry name" value="LbH_gamma_CA-like"/>
</dbReference>
<dbReference type="PANTHER" id="PTHR13061">
    <property type="entry name" value="DYNACTIN SUBUNIT P25"/>
    <property type="match status" value="1"/>
</dbReference>